<dbReference type="GO" id="GO:0005178">
    <property type="term" value="F:integrin binding"/>
    <property type="evidence" value="ECO:0007669"/>
    <property type="project" value="TreeGrafter"/>
</dbReference>
<dbReference type="GO" id="GO:0030055">
    <property type="term" value="C:cell-substrate junction"/>
    <property type="evidence" value="ECO:0007669"/>
    <property type="project" value="TreeGrafter"/>
</dbReference>
<dbReference type="Gene3D" id="1.20.80.10">
    <property type="match status" value="1"/>
</dbReference>
<evidence type="ECO:0000259" key="3">
    <source>
        <dbReference type="PROSITE" id="PS50057"/>
    </source>
</evidence>
<proteinExistence type="predicted"/>
<feature type="compositionally biased region" description="Low complexity" evidence="1">
    <location>
        <begin position="149"/>
        <end position="174"/>
    </location>
</feature>
<keyword evidence="5" id="KW-1185">Reference proteome</keyword>
<dbReference type="PROSITE" id="PS00661">
    <property type="entry name" value="FERM_2"/>
    <property type="match status" value="1"/>
</dbReference>
<dbReference type="SMART" id="SM00233">
    <property type="entry name" value="PH"/>
    <property type="match status" value="1"/>
</dbReference>
<dbReference type="InterPro" id="IPR014352">
    <property type="entry name" value="FERM/acyl-CoA-bd_prot_sf"/>
</dbReference>
<dbReference type="EMBL" id="VXIV02002799">
    <property type="protein sequence ID" value="KAF6022862.1"/>
    <property type="molecule type" value="Genomic_DNA"/>
</dbReference>
<dbReference type="InterPro" id="IPR019747">
    <property type="entry name" value="FERM_CS"/>
</dbReference>
<dbReference type="AlphaFoldDB" id="A0A7J7J9F1"/>
<dbReference type="Pfam" id="PF00373">
    <property type="entry name" value="FERM_M"/>
    <property type="match status" value="2"/>
</dbReference>
<dbReference type="OrthoDB" id="10057618at2759"/>
<dbReference type="Gene3D" id="2.30.29.30">
    <property type="entry name" value="Pleckstrin-homology domain (PH domain)/Phosphotyrosine-binding domain (PTB)"/>
    <property type="match status" value="2"/>
</dbReference>
<reference evidence="4" key="1">
    <citation type="submission" date="2020-06" db="EMBL/GenBank/DDBJ databases">
        <title>Draft genome of Bugula neritina, a colonial animal packing powerful symbionts and potential medicines.</title>
        <authorList>
            <person name="Rayko M."/>
        </authorList>
    </citation>
    <scope>NUCLEOTIDE SEQUENCE [LARGE SCALE GENOMIC DNA]</scope>
    <source>
        <strain evidence="4">Kwan_BN1</strain>
    </source>
</reference>
<evidence type="ECO:0000259" key="2">
    <source>
        <dbReference type="PROSITE" id="PS50003"/>
    </source>
</evidence>
<name>A0A7J7J9F1_BUGNE</name>
<dbReference type="Pfam" id="PF18124">
    <property type="entry name" value="Kindlin_2_N"/>
    <property type="match status" value="1"/>
</dbReference>
<dbReference type="GO" id="GO:0007160">
    <property type="term" value="P:cell-matrix adhesion"/>
    <property type="evidence" value="ECO:0007669"/>
    <property type="project" value="TreeGrafter"/>
</dbReference>
<protein>
    <recommendedName>
        <fullName evidence="6">PH domain-containing protein</fullName>
    </recommendedName>
</protein>
<organism evidence="4 5">
    <name type="scientific">Bugula neritina</name>
    <name type="common">Brown bryozoan</name>
    <name type="synonym">Sertularia neritina</name>
    <dbReference type="NCBI Taxonomy" id="10212"/>
    <lineage>
        <taxon>Eukaryota</taxon>
        <taxon>Metazoa</taxon>
        <taxon>Spiralia</taxon>
        <taxon>Lophotrochozoa</taxon>
        <taxon>Bryozoa</taxon>
        <taxon>Gymnolaemata</taxon>
        <taxon>Cheilostomatida</taxon>
        <taxon>Flustrina</taxon>
        <taxon>Buguloidea</taxon>
        <taxon>Bugulidae</taxon>
        <taxon>Bugula</taxon>
    </lineage>
</organism>
<dbReference type="InterPro" id="IPR000299">
    <property type="entry name" value="FERM_domain"/>
</dbReference>
<feature type="domain" description="FERM" evidence="3">
    <location>
        <begin position="205"/>
        <end position="678"/>
    </location>
</feature>
<dbReference type="CDD" id="cd14473">
    <property type="entry name" value="FERM_B-lobe"/>
    <property type="match status" value="1"/>
</dbReference>
<evidence type="ECO:0000313" key="4">
    <source>
        <dbReference type="EMBL" id="KAF6022862.1"/>
    </source>
</evidence>
<dbReference type="PROSITE" id="PS00660">
    <property type="entry name" value="FERM_1"/>
    <property type="match status" value="1"/>
</dbReference>
<dbReference type="InterPro" id="IPR035963">
    <property type="entry name" value="FERM_2"/>
</dbReference>
<dbReference type="InterPro" id="IPR011993">
    <property type="entry name" value="PH-like_dom_sf"/>
</dbReference>
<accession>A0A7J7J9F1</accession>
<dbReference type="InterPro" id="IPR019749">
    <property type="entry name" value="Band_41_domain"/>
</dbReference>
<dbReference type="PANTHER" id="PTHR16160:SF13">
    <property type="entry name" value="FERMITIN 2-RELATED"/>
    <property type="match status" value="1"/>
</dbReference>
<comment type="caution">
    <text evidence="4">The sequence shown here is derived from an EMBL/GenBank/DDBJ whole genome shotgun (WGS) entry which is preliminary data.</text>
</comment>
<dbReference type="PROSITE" id="PS50057">
    <property type="entry name" value="FERM_3"/>
    <property type="match status" value="1"/>
</dbReference>
<evidence type="ECO:0000313" key="5">
    <source>
        <dbReference type="Proteomes" id="UP000593567"/>
    </source>
</evidence>
<sequence>MDSTQERTWLVSIHITDLSVDKTLRVSGDLHIGGVMFKLVESLAVPADWSDHALWWPEKSMWLTKSRLTLNQYGVHADAKLQFTPMHKTMKIQLPDLQLIDIKIDFSVNVFNAVIQLSKEMGVRHPEELSLLKPIPATKDKDKKGSTPTTTLNTINRNSRTSSSSNGSLNKGNITPASGTPVHGRSFQIQPAGTVGRAPLTPITPGTPGSWVNGMSPLSITRSLSFDENLYNQLIHSPRTPSKEAFLYLRKLKTLQEKAAVNGGWLDSNKSLMEQGVLESDLLHLKFKYYFFYDLNPKYDPVRINQIYEQAKWSLIAEELDCTDEEMIMFAALQLQVEQQAQSAVLDSTDSAAKPADNDHDDIDAALNDLQVSLEGSSHHNTGDITQVPELQEYIKHFRPKKYTMKSAKRYYALLRDTLIYFYKSPDETNQNSIHHINLRDCEIQPDVNLSGRKFIIKLFIPGAEGIAEEWLRCEDEDQYARWMAACRLGSKGHTMADSSYNAEVKNIEQFLSLQKPNSTPTHISTPIAVSEDSIEPSNYMAPRFLKKNKTKLAQKILEAHSNVCAMSLSEAKLNYIKAWQALPEYGLTYFLVKFRNSKKEEIVGIGYNRLIRLNPKTSEVTKTYRFSTMSSWSVHWENREVIVDFEEEKLAIKPLSADCKVFHEFLGGYIYLSMRSQDKNQALNEDMFYKLTSGTCG</sequence>
<gene>
    <name evidence="4" type="ORF">EB796_018844</name>
</gene>
<dbReference type="InterPro" id="IPR019748">
    <property type="entry name" value="FERM_central"/>
</dbReference>
<feature type="domain" description="PH" evidence="2">
    <location>
        <begin position="409"/>
        <end position="492"/>
    </location>
</feature>
<dbReference type="SUPFAM" id="SSF47031">
    <property type="entry name" value="Second domain of FERM"/>
    <property type="match status" value="1"/>
</dbReference>
<evidence type="ECO:0000256" key="1">
    <source>
        <dbReference type="SAM" id="MobiDB-lite"/>
    </source>
</evidence>
<dbReference type="SMART" id="SM00295">
    <property type="entry name" value="B41"/>
    <property type="match status" value="1"/>
</dbReference>
<dbReference type="InterPro" id="IPR040790">
    <property type="entry name" value="Kindlin_2_N"/>
</dbReference>
<dbReference type="Proteomes" id="UP000593567">
    <property type="component" value="Unassembled WGS sequence"/>
</dbReference>
<dbReference type="GO" id="GO:0007229">
    <property type="term" value="P:integrin-mediated signaling pathway"/>
    <property type="evidence" value="ECO:0007669"/>
    <property type="project" value="InterPro"/>
</dbReference>
<dbReference type="PANTHER" id="PTHR16160">
    <property type="entry name" value="FERMITIN 2-RELATED"/>
    <property type="match status" value="1"/>
</dbReference>
<evidence type="ECO:0008006" key="6">
    <source>
        <dbReference type="Google" id="ProtNLM"/>
    </source>
</evidence>
<dbReference type="PROSITE" id="PS50003">
    <property type="entry name" value="PH_DOMAIN"/>
    <property type="match status" value="1"/>
</dbReference>
<dbReference type="InterPro" id="IPR001849">
    <property type="entry name" value="PH_domain"/>
</dbReference>
<dbReference type="InterPro" id="IPR037843">
    <property type="entry name" value="Kindlin/fermitin"/>
</dbReference>
<dbReference type="CDD" id="cd17095">
    <property type="entry name" value="FERM_F0_kindlins"/>
    <property type="match status" value="1"/>
</dbReference>
<dbReference type="SUPFAM" id="SSF50729">
    <property type="entry name" value="PH domain-like"/>
    <property type="match status" value="2"/>
</dbReference>
<feature type="region of interest" description="Disordered" evidence="1">
    <location>
        <begin position="134"/>
        <end position="187"/>
    </location>
</feature>
<dbReference type="Gene3D" id="3.10.20.90">
    <property type="entry name" value="Phosphatidylinositol 3-kinase Catalytic Subunit, Chain A, domain 1"/>
    <property type="match status" value="2"/>
</dbReference>